<dbReference type="GO" id="GO:0004386">
    <property type="term" value="F:helicase activity"/>
    <property type="evidence" value="ECO:0007669"/>
    <property type="project" value="UniProtKB-KW"/>
</dbReference>
<keyword evidence="4" id="KW-0067">ATP-binding</keyword>
<dbReference type="InterPro" id="IPR000330">
    <property type="entry name" value="SNF2_N"/>
</dbReference>
<dbReference type="CDD" id="cd18793">
    <property type="entry name" value="SF2_C_SNF"/>
    <property type="match status" value="1"/>
</dbReference>
<gene>
    <name evidence="7" type="ORF">CDSM653_01067</name>
</gene>
<reference evidence="7 8" key="1">
    <citation type="submission" date="2008-07" db="EMBL/GenBank/DDBJ databases">
        <authorList>
            <person name="Gonzalez J."/>
            <person name="Sokolova T."/>
            <person name="Ferriera S."/>
            <person name="Johnson J."/>
            <person name="Kravitz S."/>
            <person name="Beeson K."/>
            <person name="Sutton G."/>
            <person name="Rogers Y.-H."/>
            <person name="Friedman R."/>
            <person name="Frazier M."/>
            <person name="Venter J.C."/>
        </authorList>
    </citation>
    <scope>NUCLEOTIDE SEQUENCE [LARGE SCALE GENOMIC DNA]</scope>
    <source>
        <strain evidence="7 8">DSM 12653</strain>
    </source>
</reference>
<feature type="domain" description="Helicase ATP-binding" evidence="5">
    <location>
        <begin position="98"/>
        <end position="284"/>
    </location>
</feature>
<dbReference type="GO" id="GO:0005524">
    <property type="term" value="F:ATP binding"/>
    <property type="evidence" value="ECO:0007669"/>
    <property type="project" value="UniProtKB-KW"/>
</dbReference>
<organism evidence="7 8">
    <name type="scientific">Caldanaerobacter subterraneus subsp. pacificus DSM 12653</name>
    <dbReference type="NCBI Taxonomy" id="391606"/>
    <lineage>
        <taxon>Bacteria</taxon>
        <taxon>Bacillati</taxon>
        <taxon>Bacillota</taxon>
        <taxon>Clostridia</taxon>
        <taxon>Thermoanaerobacterales</taxon>
        <taxon>Thermoanaerobacteraceae</taxon>
        <taxon>Caldanaerobacter</taxon>
    </lineage>
</organism>
<evidence type="ECO:0000256" key="4">
    <source>
        <dbReference type="ARBA" id="ARBA00022840"/>
    </source>
</evidence>
<reference evidence="8" key="3">
    <citation type="submission" date="2015-02" db="EMBL/GenBank/DDBJ databases">
        <title>Genome analysis of three genomes within the thermophilic hydrogenogenic bacterial species Caldanaerobacter subterraneus.</title>
        <authorList>
            <person name="Sant'Anna F.H."/>
            <person name="Lebedinsky A."/>
            <person name="Sokolova T."/>
            <person name="Robb F.T."/>
            <person name="Gonzalez J.M."/>
        </authorList>
    </citation>
    <scope>NUCLEOTIDE SEQUENCE [LARGE SCALE GENOMIC DNA]</scope>
    <source>
        <strain evidence="8">DSM 12653</strain>
    </source>
</reference>
<dbReference type="SMART" id="SM00490">
    <property type="entry name" value="HELICc"/>
    <property type="match status" value="1"/>
</dbReference>
<dbReference type="EMBL" id="ABXP02000066">
    <property type="protein sequence ID" value="KKC29838.1"/>
    <property type="molecule type" value="Genomic_DNA"/>
</dbReference>
<keyword evidence="1" id="KW-0547">Nucleotide-binding</keyword>
<dbReference type="GO" id="GO:0016787">
    <property type="term" value="F:hydrolase activity"/>
    <property type="evidence" value="ECO:0007669"/>
    <property type="project" value="UniProtKB-KW"/>
</dbReference>
<dbReference type="AlphaFoldDB" id="B7R5W2"/>
<dbReference type="SUPFAM" id="SSF52540">
    <property type="entry name" value="P-loop containing nucleoside triphosphate hydrolases"/>
    <property type="match status" value="2"/>
</dbReference>
<dbReference type="Pfam" id="PF00271">
    <property type="entry name" value="Helicase_C"/>
    <property type="match status" value="1"/>
</dbReference>
<name>B7R5W2_9THEO</name>
<dbReference type="InterPro" id="IPR014001">
    <property type="entry name" value="Helicase_ATP-bd"/>
</dbReference>
<comment type="caution">
    <text evidence="7">The sequence shown here is derived from an EMBL/GenBank/DDBJ whole genome shotgun (WGS) entry which is preliminary data.</text>
</comment>
<protein>
    <recommendedName>
        <fullName evidence="9">Helicase</fullName>
    </recommendedName>
</protein>
<sequence>MLHGSFAYAKSLKKNVKIFQEKELWGYKSYLVLDPTSNKVLELAESDIERDVDERHSVFEFKYVLNASKVKNMISGGILSHIGGSILPLPHQIYALKKALSSNNIRYILADEVGLGKTIEAGLILKELKLRGLIRRILVLVPKGLVLQWKEELKEKFNEEFRIILPQDFDAIRRIHGEGNIWAKFDQVITSHDSVKPIENRPGWDRTKVELLNKERFLDLVSAGWDLIIIDEAHRLAGSTTDVARYRLGKALSSSVPYLLLLTATPHQGKTDAFLRLMRFLDEKSFPNEKAIDRKLVSPFIIRTEKREAIDFKGEKLFKNRYTKIVSVKWKGEGDLQRILYERVTDYVARGYNRAVKERKNYIGFLMVLMQRLVTSSTRAIREYIEKRLEVLKSQRFESETLDFEEFYDSCGEEILEKLISTYSMDVKKEIAELEEILSIAKQAERQFFDVKLDTLFDLLFKVRLGESDVKFLIFTEFRATQDYLREMLQKRGYKVVVLNGSMDIGERKAALKEFEEAADIMVSTDAGGEGLNLQFCHIVINYDMPWNPMKIEQRIGRVDRIGQTKDVFVFNFILEETIENRVRKVLEEKLEVIFRELGIDKMSDVLDSFEAGIDFTETFIKSIVNPEFLEVYVDKAGESVKEKAKVFSNIRGLLKEEKILDVKLLDDLPSRDVEDYLKKMCKNYALLEGKIEYEVYDLSDERVKKLLSMPEFAFSNKVPVIKAAMGENGYWALWEVSVNDSERYSRIFPIFINEQGDYKPATARALYDYFLKEEFKFEGFYEIKKDVVEKIREKALEIAYNYFSEMRDKYQKSMREEIERRIAVINLRKEAAMRIGLESVRKYRLFQLEEEEKGILEAAKSQKNIIPGLKLLYTVYLEVM</sequence>
<keyword evidence="3" id="KW-0347">Helicase</keyword>
<evidence type="ECO:0000256" key="1">
    <source>
        <dbReference type="ARBA" id="ARBA00022741"/>
    </source>
</evidence>
<dbReference type="Proteomes" id="UP000010146">
    <property type="component" value="Unassembled WGS sequence"/>
</dbReference>
<evidence type="ECO:0000259" key="5">
    <source>
        <dbReference type="PROSITE" id="PS51192"/>
    </source>
</evidence>
<dbReference type="CDD" id="cd18011">
    <property type="entry name" value="DEXDc_RapA"/>
    <property type="match status" value="1"/>
</dbReference>
<feature type="domain" description="Helicase C-terminal" evidence="6">
    <location>
        <begin position="455"/>
        <end position="599"/>
    </location>
</feature>
<dbReference type="InterPro" id="IPR057342">
    <property type="entry name" value="DEXDc_RapA"/>
</dbReference>
<evidence type="ECO:0000313" key="8">
    <source>
        <dbReference type="Proteomes" id="UP000010146"/>
    </source>
</evidence>
<dbReference type="PROSITE" id="PS51192">
    <property type="entry name" value="HELICASE_ATP_BIND_1"/>
    <property type="match status" value="1"/>
</dbReference>
<reference evidence="7 8" key="2">
    <citation type="journal article" date="2015" name="BMC Genomics">
        <title>Analysis of three genomes within the thermophilic bacterial species Caldanaerobacter subterraneus with a focus on carbon monoxide dehydrogenase evolution and hydrolase diversity.</title>
        <authorList>
            <person name="Sant'Anna F.H."/>
            <person name="Lebedinsky A.V."/>
            <person name="Sokolova T.G."/>
            <person name="Robb F.T."/>
            <person name="Gonzalez J.M."/>
        </authorList>
    </citation>
    <scope>NUCLEOTIDE SEQUENCE [LARGE SCALE GENOMIC DNA]</scope>
    <source>
        <strain evidence="7 8">DSM 12653</strain>
    </source>
</reference>
<dbReference type="InterPro" id="IPR001650">
    <property type="entry name" value="Helicase_C-like"/>
</dbReference>
<dbReference type="Gene3D" id="3.40.50.10810">
    <property type="entry name" value="Tandem AAA-ATPase domain"/>
    <property type="match status" value="1"/>
</dbReference>
<dbReference type="Pfam" id="PF00176">
    <property type="entry name" value="SNF2-rel_dom"/>
    <property type="match status" value="1"/>
</dbReference>
<dbReference type="PANTHER" id="PTHR10799">
    <property type="entry name" value="SNF2/RAD54 HELICASE FAMILY"/>
    <property type="match status" value="1"/>
</dbReference>
<evidence type="ECO:0000259" key="6">
    <source>
        <dbReference type="PROSITE" id="PS51194"/>
    </source>
</evidence>
<dbReference type="Gene3D" id="3.40.50.300">
    <property type="entry name" value="P-loop containing nucleotide triphosphate hydrolases"/>
    <property type="match status" value="1"/>
</dbReference>
<evidence type="ECO:0008006" key="9">
    <source>
        <dbReference type="Google" id="ProtNLM"/>
    </source>
</evidence>
<dbReference type="InterPro" id="IPR038718">
    <property type="entry name" value="SNF2-like_sf"/>
</dbReference>
<dbReference type="InterPro" id="IPR027417">
    <property type="entry name" value="P-loop_NTPase"/>
</dbReference>
<keyword evidence="2" id="KW-0378">Hydrolase</keyword>
<dbReference type="PROSITE" id="PS51194">
    <property type="entry name" value="HELICASE_CTER"/>
    <property type="match status" value="1"/>
</dbReference>
<evidence type="ECO:0000256" key="3">
    <source>
        <dbReference type="ARBA" id="ARBA00022806"/>
    </source>
</evidence>
<dbReference type="SMART" id="SM00487">
    <property type="entry name" value="DEXDc"/>
    <property type="match status" value="1"/>
</dbReference>
<dbReference type="RefSeq" id="WP_009609584.1">
    <property type="nucleotide sequence ID" value="NZ_ABXP02000066.1"/>
</dbReference>
<evidence type="ECO:0000256" key="2">
    <source>
        <dbReference type="ARBA" id="ARBA00022801"/>
    </source>
</evidence>
<dbReference type="InterPro" id="IPR049730">
    <property type="entry name" value="SNF2/RAD54-like_C"/>
</dbReference>
<evidence type="ECO:0000313" key="7">
    <source>
        <dbReference type="EMBL" id="KKC29838.1"/>
    </source>
</evidence>
<accession>B7R5W2</accession>
<proteinExistence type="predicted"/>